<evidence type="ECO:0000313" key="2">
    <source>
        <dbReference type="EMBL" id="SCF44404.1"/>
    </source>
</evidence>
<dbReference type="NCBIfam" id="TIGR03544">
    <property type="entry name" value="DivI1A_domain"/>
    <property type="match status" value="1"/>
</dbReference>
<keyword evidence="3" id="KW-1185">Reference proteome</keyword>
<dbReference type="STRING" id="121616.GA0070216_11740"/>
<organism evidence="2 3">
    <name type="scientific">Micromonospora matsumotoense</name>
    <dbReference type="NCBI Taxonomy" id="121616"/>
    <lineage>
        <taxon>Bacteria</taxon>
        <taxon>Bacillati</taxon>
        <taxon>Actinomycetota</taxon>
        <taxon>Actinomycetes</taxon>
        <taxon>Micromonosporales</taxon>
        <taxon>Micromonosporaceae</taxon>
        <taxon>Micromonospora</taxon>
    </lineage>
</organism>
<feature type="region of interest" description="Disordered" evidence="1">
    <location>
        <begin position="72"/>
        <end position="105"/>
    </location>
</feature>
<dbReference type="Gene3D" id="6.10.250.660">
    <property type="match status" value="1"/>
</dbReference>
<dbReference type="RefSeq" id="WP_176739135.1">
    <property type="nucleotide sequence ID" value="NZ_FMCU01000017.1"/>
</dbReference>
<dbReference type="Proteomes" id="UP000198797">
    <property type="component" value="Unassembled WGS sequence"/>
</dbReference>
<name>A0A1C5AHA3_9ACTN</name>
<accession>A0A1C5AHA3</accession>
<sequence>MGAYRSAHALAGPLTPEQVHALAMPLTPRCRRGYRTEDVDALLHRLAYELHRRIRERDEALAENRRIKNALRDWRSARTTQRQGHDLPREPTDEARSATGLPVRA</sequence>
<evidence type="ECO:0000313" key="3">
    <source>
        <dbReference type="Proteomes" id="UP000198797"/>
    </source>
</evidence>
<feature type="compositionally biased region" description="Basic and acidic residues" evidence="1">
    <location>
        <begin position="83"/>
        <end position="96"/>
    </location>
</feature>
<gene>
    <name evidence="2" type="ORF">GA0070216_11740</name>
</gene>
<proteinExistence type="predicted"/>
<reference evidence="3" key="1">
    <citation type="submission" date="2016-06" db="EMBL/GenBank/DDBJ databases">
        <authorList>
            <person name="Varghese N."/>
            <person name="Submissions Spin"/>
        </authorList>
    </citation>
    <scope>NUCLEOTIDE SEQUENCE [LARGE SCALE GENOMIC DNA]</scope>
    <source>
        <strain evidence="3">DSM 44100</strain>
    </source>
</reference>
<dbReference type="InterPro" id="IPR019933">
    <property type="entry name" value="DivIVA_domain"/>
</dbReference>
<dbReference type="EMBL" id="FMCU01000017">
    <property type="protein sequence ID" value="SCF44404.1"/>
    <property type="molecule type" value="Genomic_DNA"/>
</dbReference>
<protein>
    <submittedName>
        <fullName evidence="2">DivIVA domain-containing protein</fullName>
    </submittedName>
</protein>
<evidence type="ECO:0000256" key="1">
    <source>
        <dbReference type="SAM" id="MobiDB-lite"/>
    </source>
</evidence>
<dbReference type="AlphaFoldDB" id="A0A1C5AHA3"/>